<dbReference type="EMBL" id="JOKQ01000009">
    <property type="protein sequence ID" value="KHN69196.1"/>
    <property type="molecule type" value="Genomic_DNA"/>
</dbReference>
<dbReference type="VEuPathDB" id="MicrosporidiaDB:M896_091240"/>
<dbReference type="InParanoid" id="A0A0B2UDR4"/>
<comment type="caution">
    <text evidence="1">The sequence shown here is derived from an EMBL/GenBank/DDBJ whole genome shotgun (WGS) entry which is preliminary data.</text>
</comment>
<proteinExistence type="predicted"/>
<gene>
    <name evidence="1" type="ORF">M896_091240</name>
</gene>
<dbReference type="AlphaFoldDB" id="A0A0B2UDR4"/>
<dbReference type="HOGENOM" id="CLU_2542574_0_0_1"/>
<accession>A0A0B2UDR4</accession>
<evidence type="ECO:0000313" key="1">
    <source>
        <dbReference type="EMBL" id="KHN69196.1"/>
    </source>
</evidence>
<name>A0A0B2UDR4_9MICR</name>
<sequence length="83" mass="9501">MHVRYRLALYKKTGSINDTVLEKFIYDLIREFGGSDLRSKVDVKCHNNVVKIEVDDGAFLDVHGALFFCGEYGPVGCRFERID</sequence>
<reference evidence="1 2" key="1">
    <citation type="journal article" date="2014" name="MBio">
        <title>The Ordospora colligata genome; evolution of extreme reduction in microsporidia and host-to-parasite horizontal gene transfer.</title>
        <authorList>
            <person name="Pombert J.-F."/>
            <person name="Haag K.L."/>
            <person name="Beidas S."/>
            <person name="Ebert D."/>
            <person name="Keeling P.J."/>
        </authorList>
    </citation>
    <scope>NUCLEOTIDE SEQUENCE [LARGE SCALE GENOMIC DNA]</scope>
    <source>
        <strain evidence="1 2">OC4</strain>
    </source>
</reference>
<dbReference type="RefSeq" id="XP_014563238.1">
    <property type="nucleotide sequence ID" value="XM_014707752.1"/>
</dbReference>
<keyword evidence="2" id="KW-1185">Reference proteome</keyword>
<evidence type="ECO:0000313" key="2">
    <source>
        <dbReference type="Proteomes" id="UP000031056"/>
    </source>
</evidence>
<organism evidence="1 2">
    <name type="scientific">Ordospora colligata OC4</name>
    <dbReference type="NCBI Taxonomy" id="1354746"/>
    <lineage>
        <taxon>Eukaryota</taxon>
        <taxon>Fungi</taxon>
        <taxon>Fungi incertae sedis</taxon>
        <taxon>Microsporidia</taxon>
        <taxon>Ordosporidae</taxon>
        <taxon>Ordospora</taxon>
    </lineage>
</organism>
<dbReference type="GeneID" id="26262337"/>
<dbReference type="OrthoDB" id="2191106at2759"/>
<dbReference type="Proteomes" id="UP000031056">
    <property type="component" value="Unassembled WGS sequence"/>
</dbReference>
<protein>
    <submittedName>
        <fullName evidence="1">Uncharacterized protein</fullName>
    </submittedName>
</protein>